<comment type="caution">
    <text evidence="1">The sequence shown here is derived from an EMBL/GenBank/DDBJ whole genome shotgun (WGS) entry which is preliminary data.</text>
</comment>
<dbReference type="Proteomes" id="UP001141806">
    <property type="component" value="Unassembled WGS sequence"/>
</dbReference>
<gene>
    <name evidence="1" type="ORF">NE237_028228</name>
</gene>
<accession>A0A9Q0GP03</accession>
<sequence length="195" mass="21661">MSFRCKQTLKSRGWYSEVDSEKREKAMARPHLSPRTARDAGLETPAVSAIVWEALARRITLIVGPPKNSFDVIAGNFNRRGEKILEYGTQTILSSACFRDDDSNGEGREILAVVWRPPPRGWVSLNTDAVFESDTHQGGMGYIVRDFQGIVQLAVSHSVMFLSAPVGEALTIKTALVDAIQQTYHATDPQEYHVI</sequence>
<evidence type="ECO:0000313" key="2">
    <source>
        <dbReference type="Proteomes" id="UP001141806"/>
    </source>
</evidence>
<keyword evidence="2" id="KW-1185">Reference proteome</keyword>
<dbReference type="InterPro" id="IPR052929">
    <property type="entry name" value="RNase_H-like_EbsB-rel"/>
</dbReference>
<dbReference type="EMBL" id="JAMYWD010000012">
    <property type="protein sequence ID" value="KAJ4951396.1"/>
    <property type="molecule type" value="Genomic_DNA"/>
</dbReference>
<protein>
    <recommendedName>
        <fullName evidence="3">RNase H type-1 domain-containing protein</fullName>
    </recommendedName>
</protein>
<organism evidence="1 2">
    <name type="scientific">Protea cynaroides</name>
    <dbReference type="NCBI Taxonomy" id="273540"/>
    <lineage>
        <taxon>Eukaryota</taxon>
        <taxon>Viridiplantae</taxon>
        <taxon>Streptophyta</taxon>
        <taxon>Embryophyta</taxon>
        <taxon>Tracheophyta</taxon>
        <taxon>Spermatophyta</taxon>
        <taxon>Magnoliopsida</taxon>
        <taxon>Proteales</taxon>
        <taxon>Proteaceae</taxon>
        <taxon>Protea</taxon>
    </lineage>
</organism>
<evidence type="ECO:0000313" key="1">
    <source>
        <dbReference type="EMBL" id="KAJ4951396.1"/>
    </source>
</evidence>
<evidence type="ECO:0008006" key="3">
    <source>
        <dbReference type="Google" id="ProtNLM"/>
    </source>
</evidence>
<dbReference type="PANTHER" id="PTHR47074:SF11">
    <property type="entry name" value="REVERSE TRANSCRIPTASE-LIKE PROTEIN"/>
    <property type="match status" value="1"/>
</dbReference>
<dbReference type="OrthoDB" id="1021815at2759"/>
<name>A0A9Q0GP03_9MAGN</name>
<dbReference type="AlphaFoldDB" id="A0A9Q0GP03"/>
<dbReference type="PANTHER" id="PTHR47074">
    <property type="entry name" value="BNAC02G40300D PROTEIN"/>
    <property type="match status" value="1"/>
</dbReference>
<reference evidence="1" key="1">
    <citation type="journal article" date="2023" name="Plant J.">
        <title>The genome of the king protea, Protea cynaroides.</title>
        <authorList>
            <person name="Chang J."/>
            <person name="Duong T.A."/>
            <person name="Schoeman C."/>
            <person name="Ma X."/>
            <person name="Roodt D."/>
            <person name="Barker N."/>
            <person name="Li Z."/>
            <person name="Van de Peer Y."/>
            <person name="Mizrachi E."/>
        </authorList>
    </citation>
    <scope>NUCLEOTIDE SEQUENCE</scope>
    <source>
        <tissue evidence="1">Young leaves</tissue>
    </source>
</reference>
<proteinExistence type="predicted"/>